<evidence type="ECO:0000256" key="1">
    <source>
        <dbReference type="ARBA" id="ARBA00010458"/>
    </source>
</evidence>
<reference evidence="7" key="1">
    <citation type="submission" date="2015-04" db="EMBL/GenBank/DDBJ databases">
        <title>The genome sequence of the plant pathogenic Rhizarian Plasmodiophora brassicae reveals insights in its biotrophic life cycle and the origin of chitin synthesis.</title>
        <authorList>
            <person name="Schwelm A."/>
            <person name="Fogelqvist J."/>
            <person name="Knaust A."/>
            <person name="Julke S."/>
            <person name="Lilja T."/>
            <person name="Dhandapani V."/>
            <person name="Bonilla-Rosso G."/>
            <person name="Karlsson M."/>
            <person name="Shevchenko A."/>
            <person name="Choi S.R."/>
            <person name="Kim H.G."/>
            <person name="Park J.Y."/>
            <person name="Lim Y.P."/>
            <person name="Ludwig-Muller J."/>
            <person name="Dixelius C."/>
        </authorList>
    </citation>
    <scope>NUCLEOTIDE SEQUENCE</scope>
    <source>
        <tissue evidence="7">Potato root galls</tissue>
    </source>
</reference>
<proteinExistence type="inferred from homology"/>
<feature type="domain" description="HotDog ACOT-type" evidence="6">
    <location>
        <begin position="119"/>
        <end position="231"/>
    </location>
</feature>
<evidence type="ECO:0000256" key="3">
    <source>
        <dbReference type="ARBA" id="ARBA00022801"/>
    </source>
</evidence>
<comment type="similarity">
    <text evidence="1">Belongs to the acyl coenzyme A hydrolase family.</text>
</comment>
<dbReference type="GO" id="GO:0047617">
    <property type="term" value="F:fatty acyl-CoA hydrolase activity"/>
    <property type="evidence" value="ECO:0007669"/>
    <property type="project" value="TreeGrafter"/>
</dbReference>
<evidence type="ECO:0000259" key="6">
    <source>
        <dbReference type="PROSITE" id="PS51770"/>
    </source>
</evidence>
<dbReference type="InterPro" id="IPR029069">
    <property type="entry name" value="HotDog_dom_sf"/>
</dbReference>
<dbReference type="PROSITE" id="PS51770">
    <property type="entry name" value="HOTDOG_ACOT"/>
    <property type="match status" value="1"/>
</dbReference>
<keyword evidence="3" id="KW-0378">Hydrolase</keyword>
<evidence type="ECO:0000313" key="7">
    <source>
        <dbReference type="EMBL" id="CRZ02292.1"/>
    </source>
</evidence>
<dbReference type="PANTHER" id="PTHR12655">
    <property type="entry name" value="ACYL-COA THIOESTERASE"/>
    <property type="match status" value="1"/>
</dbReference>
<dbReference type="CDD" id="cd03442">
    <property type="entry name" value="BFIT_BACH"/>
    <property type="match status" value="1"/>
</dbReference>
<dbReference type="PANTHER" id="PTHR12655:SF0">
    <property type="entry name" value="ACYL-COENZYME A THIOESTERASE 9, MITOCHONDRIAL"/>
    <property type="match status" value="1"/>
</dbReference>
<dbReference type="InterPro" id="IPR033120">
    <property type="entry name" value="HOTDOG_ACOT"/>
</dbReference>
<keyword evidence="4" id="KW-0809">Transit peptide</keyword>
<keyword evidence="2" id="KW-0677">Repeat</keyword>
<dbReference type="AlphaFoldDB" id="A0A0H5QL17"/>
<accession>A0A0H5QL17</accession>
<dbReference type="Pfam" id="PF03061">
    <property type="entry name" value="4HBT"/>
    <property type="match status" value="1"/>
</dbReference>
<dbReference type="Gene3D" id="3.10.129.10">
    <property type="entry name" value="Hotdog Thioesterase"/>
    <property type="match status" value="2"/>
</dbReference>
<dbReference type="InterPro" id="IPR006683">
    <property type="entry name" value="Thioestr_dom"/>
</dbReference>
<protein>
    <recommendedName>
        <fullName evidence="6">HotDog ACOT-type domain-containing protein</fullName>
    </recommendedName>
</protein>
<dbReference type="EMBL" id="HACM01001850">
    <property type="protein sequence ID" value="CRZ02292.1"/>
    <property type="molecule type" value="Transcribed_RNA"/>
</dbReference>
<dbReference type="GO" id="GO:0006637">
    <property type="term" value="P:acyl-CoA metabolic process"/>
    <property type="evidence" value="ECO:0007669"/>
    <property type="project" value="TreeGrafter"/>
</dbReference>
<evidence type="ECO:0000256" key="4">
    <source>
        <dbReference type="ARBA" id="ARBA00022946"/>
    </source>
</evidence>
<feature type="region of interest" description="Disordered" evidence="5">
    <location>
        <begin position="59"/>
        <end position="91"/>
    </location>
</feature>
<evidence type="ECO:0000256" key="2">
    <source>
        <dbReference type="ARBA" id="ARBA00022737"/>
    </source>
</evidence>
<evidence type="ECO:0000256" key="5">
    <source>
        <dbReference type="SAM" id="MobiDB-lite"/>
    </source>
</evidence>
<dbReference type="SUPFAM" id="SSF54637">
    <property type="entry name" value="Thioesterase/thiol ester dehydrase-isomerase"/>
    <property type="match status" value="2"/>
</dbReference>
<name>A0A0H5QL17_9EUKA</name>
<sequence>MDRMQFFQTVSTSVDLLLDGAVTSVGTSSIAVSIEVSAVDSSRTPRRLATSKFLMVSRSREDNRAQPVAKLNSPDGKHVAHPRKATSVEPSGWRPEEMALLHDLHRQRQIDASQFIWQSDCKDAKSVLMHSQARNVYGRIFGGHLMSQAYEIAWVAVYKLAREMPSPTFIDDVEFLRPVDIASVVSFEAQVVYTSGTDAIVDVKAIVHNPLLNETMITNTFHFGFQLDQLATQVVPERYDEMVTYVEGLRRCQSFQSIQNQD</sequence>
<organism evidence="7">
    <name type="scientific">Spongospora subterranea</name>
    <dbReference type="NCBI Taxonomy" id="70186"/>
    <lineage>
        <taxon>Eukaryota</taxon>
        <taxon>Sar</taxon>
        <taxon>Rhizaria</taxon>
        <taxon>Endomyxa</taxon>
        <taxon>Phytomyxea</taxon>
        <taxon>Plasmodiophorida</taxon>
        <taxon>Plasmodiophoridae</taxon>
        <taxon>Spongospora</taxon>
    </lineage>
</organism>